<evidence type="ECO:0008006" key="7">
    <source>
        <dbReference type="Google" id="ProtNLM"/>
    </source>
</evidence>
<feature type="transmembrane region" description="Helical" evidence="2">
    <location>
        <begin position="257"/>
        <end position="278"/>
    </location>
</feature>
<dbReference type="Pfam" id="PF25550">
    <property type="entry name" value="DUF7928"/>
    <property type="match status" value="1"/>
</dbReference>
<dbReference type="SUPFAM" id="SSF53448">
    <property type="entry name" value="Nucleotide-diphospho-sugar transferases"/>
    <property type="match status" value="1"/>
</dbReference>
<sequence>MSQPSRDDTLAASHLYKQCEASKWFEESECSSAAVLGVAIRRPDHNYLFEPASIDELMMVAIRSIGPRVAFSMSSEITSTIFSQISPYQTELIIQPRGTRIPIVDSLRGIPDRSFEIRQSLACLVKKENIVLVLANTPEGALSYGSDVEQMLMEIVWGSSFGTPRALSRPEMSTRFSYISHESLSNSASQGRSESTSTRFSRPQTPGLTQGPKRVLDKEKCIRTRVAEIDADQERFVDPEAANTGHMKRPMILMHSLMVGLTLIILIAIEGIVISKVVVECKYDQKFGRIGYLAVVPVFAGFAFCSALLVIFSIFQVFGPTRDNLNNSRYYSPIAPTPAKFKDIELPHITIQIPVYMESLKAVIIPTIASIKVAIKYYEKVGGTASIYINDDGMQIVHPDVADARRRYYAANHIGWCARPPHGERFVRKGRFKKASNMNYGLSFSNRVEDELLRLVARLQDITQTQDITLEQENELYQQALDTVIASDEGKTMASGNVCLGEFILLVDCDTRVPETCLHMGALEMIESPSIAIIQHTSDVLRVAHNVFETGISYLTDLTYTAIAFNVGSGDCPCFVGHNAFLRWKAVQSVSFEEDGMTKYWSESHVSEDFHLSIRLQIAGFEIRLASYHGEDFKEGVSLSVFDELARWEKYAYGTNELVFNPLIKWYKGPITHLYLSYFMSNVKASSKLMVLSYTFTYYAIAIGLPLTLANYLIVGWFPNTLDQFYVASWKFIVVILIIFNIISPIAYCIIRFRLGKQRLLDSIIQTVSWSPLIVLFFSGISFHLSKALLCHFVGINIEWTATAKELETTGFFIGMDRIIKDFKYMYITVGFITGGMVYLGVYAPYGWTITNWTTIFPLALQLVGHSLLPLALGLF</sequence>
<keyword evidence="2" id="KW-0472">Membrane</keyword>
<evidence type="ECO:0000259" key="4">
    <source>
        <dbReference type="Pfam" id="PF25550"/>
    </source>
</evidence>
<dbReference type="EMBL" id="KV750823">
    <property type="protein sequence ID" value="OCL03035.1"/>
    <property type="molecule type" value="Genomic_DNA"/>
</dbReference>
<accession>A0A8E2JMN9</accession>
<feature type="domain" description="DUF7928" evidence="4">
    <location>
        <begin position="11"/>
        <end position="160"/>
    </location>
</feature>
<dbReference type="PANTHER" id="PTHR35408:SF2">
    <property type="entry name" value="GLYCOSYLTRANSFERASE 2-LIKE DOMAIN-CONTAINING PROTEIN"/>
    <property type="match status" value="1"/>
</dbReference>
<keyword evidence="2" id="KW-0812">Transmembrane</keyword>
<dbReference type="OrthoDB" id="38531at2759"/>
<keyword evidence="2" id="KW-1133">Transmembrane helix</keyword>
<dbReference type="InterPro" id="IPR029044">
    <property type="entry name" value="Nucleotide-diphossugar_trans"/>
</dbReference>
<feature type="region of interest" description="Disordered" evidence="1">
    <location>
        <begin position="187"/>
        <end position="213"/>
    </location>
</feature>
<name>A0A8E2JMN9_9PEZI</name>
<dbReference type="AlphaFoldDB" id="A0A8E2JMN9"/>
<feature type="transmembrane region" description="Helical" evidence="2">
    <location>
        <begin position="696"/>
        <end position="718"/>
    </location>
</feature>
<dbReference type="PANTHER" id="PTHR35408">
    <property type="entry name" value="CHROMOSOME 15, WHOLE GENOME SHOTGUN SEQUENCE"/>
    <property type="match status" value="1"/>
</dbReference>
<feature type="transmembrane region" description="Helical" evidence="2">
    <location>
        <begin position="856"/>
        <end position="875"/>
    </location>
</feature>
<reference evidence="5 6" key="1">
    <citation type="journal article" date="2016" name="Nat. Commun.">
        <title>Ectomycorrhizal ecology is imprinted in the genome of the dominant symbiotic fungus Cenococcum geophilum.</title>
        <authorList>
            <consortium name="DOE Joint Genome Institute"/>
            <person name="Peter M."/>
            <person name="Kohler A."/>
            <person name="Ohm R.A."/>
            <person name="Kuo A."/>
            <person name="Krutzmann J."/>
            <person name="Morin E."/>
            <person name="Arend M."/>
            <person name="Barry K.W."/>
            <person name="Binder M."/>
            <person name="Choi C."/>
            <person name="Clum A."/>
            <person name="Copeland A."/>
            <person name="Grisel N."/>
            <person name="Haridas S."/>
            <person name="Kipfer T."/>
            <person name="LaButti K."/>
            <person name="Lindquist E."/>
            <person name="Lipzen A."/>
            <person name="Maire R."/>
            <person name="Meier B."/>
            <person name="Mihaltcheva S."/>
            <person name="Molinier V."/>
            <person name="Murat C."/>
            <person name="Poggeler S."/>
            <person name="Quandt C.A."/>
            <person name="Sperisen C."/>
            <person name="Tritt A."/>
            <person name="Tisserant E."/>
            <person name="Crous P.W."/>
            <person name="Henrissat B."/>
            <person name="Nehls U."/>
            <person name="Egli S."/>
            <person name="Spatafora J.W."/>
            <person name="Grigoriev I.V."/>
            <person name="Martin F.M."/>
        </authorList>
    </citation>
    <scope>NUCLEOTIDE SEQUENCE [LARGE SCALE GENOMIC DNA]</scope>
    <source>
        <strain evidence="5 6">CBS 207.34</strain>
    </source>
</reference>
<proteinExistence type="predicted"/>
<dbReference type="InterPro" id="IPR057688">
    <property type="entry name" value="DUF7928"/>
</dbReference>
<dbReference type="InterPro" id="IPR001173">
    <property type="entry name" value="Glyco_trans_2-like"/>
</dbReference>
<dbReference type="Pfam" id="PF13632">
    <property type="entry name" value="Glyco_trans_2_3"/>
    <property type="match status" value="1"/>
</dbReference>
<feature type="compositionally biased region" description="Polar residues" evidence="1">
    <location>
        <begin position="187"/>
        <end position="208"/>
    </location>
</feature>
<evidence type="ECO:0000256" key="1">
    <source>
        <dbReference type="SAM" id="MobiDB-lite"/>
    </source>
</evidence>
<dbReference type="Proteomes" id="UP000250140">
    <property type="component" value="Unassembled WGS sequence"/>
</dbReference>
<evidence type="ECO:0000313" key="6">
    <source>
        <dbReference type="Proteomes" id="UP000250140"/>
    </source>
</evidence>
<evidence type="ECO:0000259" key="3">
    <source>
        <dbReference type="Pfam" id="PF13632"/>
    </source>
</evidence>
<evidence type="ECO:0000313" key="5">
    <source>
        <dbReference type="EMBL" id="OCL03035.1"/>
    </source>
</evidence>
<feature type="transmembrane region" description="Helical" evidence="2">
    <location>
        <begin position="730"/>
        <end position="751"/>
    </location>
</feature>
<gene>
    <name evidence="5" type="ORF">AOQ84DRAFT_162085</name>
</gene>
<dbReference type="Gene3D" id="3.90.550.10">
    <property type="entry name" value="Spore Coat Polysaccharide Biosynthesis Protein SpsA, Chain A"/>
    <property type="match status" value="1"/>
</dbReference>
<keyword evidence="6" id="KW-1185">Reference proteome</keyword>
<evidence type="ECO:0000256" key="2">
    <source>
        <dbReference type="SAM" id="Phobius"/>
    </source>
</evidence>
<feature type="transmembrane region" description="Helical" evidence="2">
    <location>
        <begin position="290"/>
        <end position="315"/>
    </location>
</feature>
<protein>
    <recommendedName>
        <fullName evidence="7">Glycosyltransferase 2-like domain-containing protein</fullName>
    </recommendedName>
</protein>
<organism evidence="5 6">
    <name type="scientific">Glonium stellatum</name>
    <dbReference type="NCBI Taxonomy" id="574774"/>
    <lineage>
        <taxon>Eukaryota</taxon>
        <taxon>Fungi</taxon>
        <taxon>Dikarya</taxon>
        <taxon>Ascomycota</taxon>
        <taxon>Pezizomycotina</taxon>
        <taxon>Dothideomycetes</taxon>
        <taxon>Pleosporomycetidae</taxon>
        <taxon>Gloniales</taxon>
        <taxon>Gloniaceae</taxon>
        <taxon>Glonium</taxon>
    </lineage>
</organism>
<feature type="transmembrane region" description="Helical" evidence="2">
    <location>
        <begin position="825"/>
        <end position="844"/>
    </location>
</feature>
<feature type="domain" description="Glycosyltransferase 2-like" evidence="3">
    <location>
        <begin position="503"/>
        <end position="714"/>
    </location>
</feature>